<dbReference type="EMBL" id="FXTK01000002">
    <property type="protein sequence ID" value="SMO43313.1"/>
    <property type="molecule type" value="Genomic_DNA"/>
</dbReference>
<evidence type="ECO:0000313" key="3">
    <source>
        <dbReference type="Proteomes" id="UP000319014"/>
    </source>
</evidence>
<protein>
    <submittedName>
        <fullName evidence="2">HTH DNA binding domain-containing protein</fullName>
    </submittedName>
</protein>
<evidence type="ECO:0000256" key="1">
    <source>
        <dbReference type="SAM" id="MobiDB-lite"/>
    </source>
</evidence>
<sequence length="333" mass="35615">MSQTIPPADAFRPLDDDEGFAPPMLGPQDWLAAQRDAAGPLARAAAAVGRLDATIAALAPDARDGATRRLALIELEAMLWAQGTPLRREEIGRDVMEGRAGTDLEAMRLARWGLRRLEGQGTLSDLRGFLGLYRSDGIGLAEPLAARPVGEAFDAGAAEFHAAAGALAGIEPAARAPALRAAWRLCDLSAPECLVEPACWTARDMAEGCEVLRFVPLGRHGRSVWIDGGAALPRVQRQLQAVEQGATDARRELRRIADWAIRARDAVAGIKGDNPARVIAALAAHPLMTTAMVEEATATSRDTAERLLARMQSMGLIREITGARRFRLWTAGG</sequence>
<proteinExistence type="predicted"/>
<feature type="region of interest" description="Disordered" evidence="1">
    <location>
        <begin position="1"/>
        <end position="26"/>
    </location>
</feature>
<name>A0A521B8A8_9RHOB</name>
<dbReference type="AlphaFoldDB" id="A0A521B8A8"/>
<dbReference type="Proteomes" id="UP000319014">
    <property type="component" value="Unassembled WGS sequence"/>
</dbReference>
<gene>
    <name evidence="2" type="ORF">SAMN06265221_102160</name>
</gene>
<evidence type="ECO:0000313" key="2">
    <source>
        <dbReference type="EMBL" id="SMO43313.1"/>
    </source>
</evidence>
<keyword evidence="3" id="KW-1185">Reference proteome</keyword>
<reference evidence="2 3" key="1">
    <citation type="submission" date="2017-05" db="EMBL/GenBank/DDBJ databases">
        <authorList>
            <person name="Varghese N."/>
            <person name="Submissions S."/>
        </authorList>
    </citation>
    <scope>NUCLEOTIDE SEQUENCE [LARGE SCALE GENOMIC DNA]</scope>
    <source>
        <strain evidence="2 3">DSM 100094</strain>
    </source>
</reference>
<accession>A0A521B8A8</accession>
<dbReference type="RefSeq" id="WP_221930385.1">
    <property type="nucleotide sequence ID" value="NZ_FXTK01000002.1"/>
</dbReference>
<organism evidence="2 3">
    <name type="scientific">Paracoccus laeviglucosivorans</name>
    <dbReference type="NCBI Taxonomy" id="1197861"/>
    <lineage>
        <taxon>Bacteria</taxon>
        <taxon>Pseudomonadati</taxon>
        <taxon>Pseudomonadota</taxon>
        <taxon>Alphaproteobacteria</taxon>
        <taxon>Rhodobacterales</taxon>
        <taxon>Paracoccaceae</taxon>
        <taxon>Paracoccus</taxon>
    </lineage>
</organism>